<evidence type="ECO:0000256" key="2">
    <source>
        <dbReference type="ARBA" id="ARBA00022475"/>
    </source>
</evidence>
<feature type="transmembrane region" description="Helical" evidence="6">
    <location>
        <begin position="132"/>
        <end position="154"/>
    </location>
</feature>
<dbReference type="AlphaFoldDB" id="H8L325"/>
<dbReference type="CDD" id="cd17324">
    <property type="entry name" value="MFS_NepI_like"/>
    <property type="match status" value="1"/>
</dbReference>
<feature type="transmembrane region" description="Helical" evidence="6">
    <location>
        <begin position="160"/>
        <end position="182"/>
    </location>
</feature>
<evidence type="ECO:0000256" key="4">
    <source>
        <dbReference type="ARBA" id="ARBA00022989"/>
    </source>
</evidence>
<keyword evidence="2" id="KW-1003">Cell membrane</keyword>
<evidence type="ECO:0000256" key="6">
    <source>
        <dbReference type="SAM" id="Phobius"/>
    </source>
</evidence>
<dbReference type="GO" id="GO:0022857">
    <property type="term" value="F:transmembrane transporter activity"/>
    <property type="evidence" value="ECO:0007669"/>
    <property type="project" value="InterPro"/>
</dbReference>
<accession>H8L325</accession>
<keyword evidence="4 6" id="KW-1133">Transmembrane helix</keyword>
<feature type="transmembrane region" description="Helical" evidence="6">
    <location>
        <begin position="271"/>
        <end position="289"/>
    </location>
</feature>
<dbReference type="KEGG" id="fau:Fraau_0333"/>
<feature type="transmembrane region" description="Helical" evidence="6">
    <location>
        <begin position="333"/>
        <end position="351"/>
    </location>
</feature>
<gene>
    <name evidence="8" type="ordered locus">Fraau_0333</name>
</gene>
<dbReference type="GO" id="GO:0005886">
    <property type="term" value="C:plasma membrane"/>
    <property type="evidence" value="ECO:0007669"/>
    <property type="project" value="UniProtKB-SubCell"/>
</dbReference>
<dbReference type="HOGENOM" id="CLU_001265_61_2_6"/>
<organism evidence="8 9">
    <name type="scientific">Frateuria aurantia (strain ATCC 33424 / DSM 6220 / KCTC 2777 / LMG 1558 / NBRC 3245 / NCIMB 13370)</name>
    <name type="common">Acetobacter aurantius</name>
    <dbReference type="NCBI Taxonomy" id="767434"/>
    <lineage>
        <taxon>Bacteria</taxon>
        <taxon>Pseudomonadati</taxon>
        <taxon>Pseudomonadota</taxon>
        <taxon>Gammaproteobacteria</taxon>
        <taxon>Lysobacterales</taxon>
        <taxon>Rhodanobacteraceae</taxon>
        <taxon>Frateuria</taxon>
    </lineage>
</organism>
<reference evidence="8" key="1">
    <citation type="submission" date="2012-02" db="EMBL/GenBank/DDBJ databases">
        <title>The complete genome of Frateuria aurantia DSM 6220.</title>
        <authorList>
            <consortium name="US DOE Joint Genome Institute (JGI-PGF)"/>
            <person name="Lucas S."/>
            <person name="Copeland A."/>
            <person name="Lapidus A."/>
            <person name="Glavina del Rio T."/>
            <person name="Dalin E."/>
            <person name="Tice H."/>
            <person name="Bruce D."/>
            <person name="Goodwin L."/>
            <person name="Pitluck S."/>
            <person name="Peters L."/>
            <person name="Ovchinnikova G."/>
            <person name="Teshima H."/>
            <person name="Kyrpides N."/>
            <person name="Mavromatis K."/>
            <person name="Ivanova N."/>
            <person name="Brettin T."/>
            <person name="Detter J.C."/>
            <person name="Han C."/>
            <person name="Larimer F."/>
            <person name="Land M."/>
            <person name="Hauser L."/>
            <person name="Markowitz V."/>
            <person name="Cheng J.-F."/>
            <person name="Hugenholtz P."/>
            <person name="Woyke T."/>
            <person name="Wu D."/>
            <person name="Brambilla E."/>
            <person name="Klenk H.-P."/>
            <person name="Eisen J.A."/>
        </authorList>
    </citation>
    <scope>NUCLEOTIDE SEQUENCE</scope>
    <source>
        <strain evidence="8">DSM 6220</strain>
    </source>
</reference>
<dbReference type="PROSITE" id="PS50850">
    <property type="entry name" value="MFS"/>
    <property type="match status" value="1"/>
</dbReference>
<evidence type="ECO:0000259" key="7">
    <source>
        <dbReference type="PROSITE" id="PS50850"/>
    </source>
</evidence>
<name>H8L325_FRAAD</name>
<feature type="transmembrane region" description="Helical" evidence="6">
    <location>
        <begin position="239"/>
        <end position="259"/>
    </location>
</feature>
<keyword evidence="9" id="KW-1185">Reference proteome</keyword>
<comment type="subcellular location">
    <subcellularLocation>
        <location evidence="1">Cell membrane</location>
        <topology evidence="1">Multi-pass membrane protein</topology>
    </subcellularLocation>
</comment>
<dbReference type="InterPro" id="IPR011701">
    <property type="entry name" value="MFS"/>
</dbReference>
<evidence type="ECO:0000313" key="9">
    <source>
        <dbReference type="Proteomes" id="UP000005234"/>
    </source>
</evidence>
<dbReference type="OrthoDB" id="9788453at2"/>
<dbReference type="InterPro" id="IPR036259">
    <property type="entry name" value="MFS_trans_sf"/>
</dbReference>
<feature type="transmembrane region" description="Helical" evidence="6">
    <location>
        <begin position="107"/>
        <end position="125"/>
    </location>
</feature>
<dbReference type="Gene3D" id="1.20.1250.20">
    <property type="entry name" value="MFS general substrate transporter like domains"/>
    <property type="match status" value="1"/>
</dbReference>
<evidence type="ECO:0000256" key="1">
    <source>
        <dbReference type="ARBA" id="ARBA00004651"/>
    </source>
</evidence>
<dbReference type="PANTHER" id="PTHR43124:SF8">
    <property type="entry name" value="INNER MEMBRANE TRANSPORT PROTEIN YDHP"/>
    <property type="match status" value="1"/>
</dbReference>
<dbReference type="PANTHER" id="PTHR43124">
    <property type="entry name" value="PURINE EFFLUX PUMP PBUE"/>
    <property type="match status" value="1"/>
</dbReference>
<evidence type="ECO:0000256" key="5">
    <source>
        <dbReference type="ARBA" id="ARBA00023136"/>
    </source>
</evidence>
<dbReference type="Proteomes" id="UP000005234">
    <property type="component" value="Chromosome"/>
</dbReference>
<keyword evidence="5 6" id="KW-0472">Membrane</keyword>
<dbReference type="SUPFAM" id="SSF103473">
    <property type="entry name" value="MFS general substrate transporter"/>
    <property type="match status" value="1"/>
</dbReference>
<evidence type="ECO:0000313" key="8">
    <source>
        <dbReference type="EMBL" id="AFC84823.1"/>
    </source>
</evidence>
<protein>
    <submittedName>
        <fullName evidence="8">Arabinose efflux permease family protein</fullName>
    </submittedName>
</protein>
<dbReference type="STRING" id="767434.Fraau_0333"/>
<dbReference type="Pfam" id="PF07690">
    <property type="entry name" value="MFS_1"/>
    <property type="match status" value="1"/>
</dbReference>
<proteinExistence type="predicted"/>
<feature type="transmembrane region" description="Helical" evidence="6">
    <location>
        <begin position="203"/>
        <end position="227"/>
    </location>
</feature>
<feature type="domain" description="Major facilitator superfamily (MFS) profile" evidence="7">
    <location>
        <begin position="8"/>
        <end position="383"/>
    </location>
</feature>
<dbReference type="EMBL" id="CP003350">
    <property type="protein sequence ID" value="AFC84823.1"/>
    <property type="molecule type" value="Genomic_DNA"/>
</dbReference>
<feature type="transmembrane region" description="Helical" evidence="6">
    <location>
        <begin position="295"/>
        <end position="313"/>
    </location>
</feature>
<dbReference type="InterPro" id="IPR020846">
    <property type="entry name" value="MFS_dom"/>
</dbReference>
<feature type="transmembrane region" description="Helical" evidence="6">
    <location>
        <begin position="40"/>
        <end position="61"/>
    </location>
</feature>
<feature type="transmembrane region" description="Helical" evidence="6">
    <location>
        <begin position="357"/>
        <end position="377"/>
    </location>
</feature>
<evidence type="ECO:0000256" key="3">
    <source>
        <dbReference type="ARBA" id="ARBA00022692"/>
    </source>
</evidence>
<dbReference type="RefSeq" id="WP_014401829.1">
    <property type="nucleotide sequence ID" value="NC_017033.1"/>
</dbReference>
<dbReference type="InterPro" id="IPR050189">
    <property type="entry name" value="MFS_Efflux_Transporters"/>
</dbReference>
<keyword evidence="3 6" id="KW-0812">Transmembrane</keyword>
<feature type="transmembrane region" description="Helical" evidence="6">
    <location>
        <begin position="73"/>
        <end position="95"/>
    </location>
</feature>
<dbReference type="eggNOG" id="COG2814">
    <property type="taxonomic scope" value="Bacteria"/>
</dbReference>
<sequence>MATRPGIPLLALAVGAFGIGTTEFAPMGMLPVIAGSLHVSIPTAGMLITAYAVGVMLGAPLMVLSTARLPRHLLLCGLMGLFTLGNLLASLAPGYTMLMLARVVTSLAHGAFFGVGAIVAASLVPPARRSSAVATMFMGLTVATIGGSPMVTWIGQQIGWRAAFAGIGGLGIVAMISLWFALPRMPAGDPPDVAHELGVLKRPAVLLALATTVLGAGAMFTVMTYIAPILQHMTAASPGFVTAMLVLIGVGFTVGNGLGGRFADRSLEGSLLFFLGLLSVLLLLFTITLHAPVTAAISIFLWGVATFAVVPPLQTRVMDAAADAPSLASSVNIGAFNMGNALGAVVGGGVLDLGLGYHWIPVAGAGLSLIGIALVLIGQRIAPFQSAASDPPAG</sequence>